<comment type="subcellular location">
    <subcellularLocation>
        <location evidence="1">Membrane</location>
        <topology evidence="1">Multi-pass membrane protein</topology>
    </subcellularLocation>
</comment>
<protein>
    <recommendedName>
        <fullName evidence="8">DUF4870 domain-containing protein</fullName>
    </recommendedName>
</protein>
<dbReference type="Proteomes" id="UP000178168">
    <property type="component" value="Unassembled WGS sequence"/>
</dbReference>
<comment type="caution">
    <text evidence="6">The sequence shown here is derived from an EMBL/GenBank/DDBJ whole genome shotgun (WGS) entry which is preliminary data.</text>
</comment>
<accession>A0A1G2SMQ3</accession>
<evidence type="ECO:0000256" key="5">
    <source>
        <dbReference type="SAM" id="Phobius"/>
    </source>
</evidence>
<evidence type="ECO:0000256" key="2">
    <source>
        <dbReference type="ARBA" id="ARBA00022692"/>
    </source>
</evidence>
<evidence type="ECO:0000256" key="1">
    <source>
        <dbReference type="ARBA" id="ARBA00004141"/>
    </source>
</evidence>
<name>A0A1G2SMQ3_9BACT</name>
<dbReference type="STRING" id="1802730.A2591_02700"/>
<keyword evidence="4 5" id="KW-0472">Membrane</keyword>
<sequence>MIHPFNERHKQMAMLAYVAFIIPLLSSEKNNSFVEYHTKQAIALVIIGLAAQGIVSIVGYWSYTLSWPFLGSVQILLVWALRLAYIGMMVAGTLNARSAEKRPLPWIGVYAEKLL</sequence>
<organism evidence="6 7">
    <name type="scientific">Candidatus Yonathbacteria bacterium RIFOXYD1_FULL_52_36</name>
    <dbReference type="NCBI Taxonomy" id="1802730"/>
    <lineage>
        <taxon>Bacteria</taxon>
        <taxon>Candidatus Yonathiibacteriota</taxon>
    </lineage>
</organism>
<reference evidence="6 7" key="1">
    <citation type="journal article" date="2016" name="Nat. Commun.">
        <title>Thousands of microbial genomes shed light on interconnected biogeochemical processes in an aquifer system.</title>
        <authorList>
            <person name="Anantharaman K."/>
            <person name="Brown C.T."/>
            <person name="Hug L.A."/>
            <person name="Sharon I."/>
            <person name="Castelle C.J."/>
            <person name="Probst A.J."/>
            <person name="Thomas B.C."/>
            <person name="Singh A."/>
            <person name="Wilkins M.J."/>
            <person name="Karaoz U."/>
            <person name="Brodie E.L."/>
            <person name="Williams K.H."/>
            <person name="Hubbard S.S."/>
            <person name="Banfield J.F."/>
        </authorList>
    </citation>
    <scope>NUCLEOTIDE SEQUENCE [LARGE SCALE GENOMIC DNA]</scope>
</reference>
<evidence type="ECO:0000313" key="7">
    <source>
        <dbReference type="Proteomes" id="UP000178168"/>
    </source>
</evidence>
<evidence type="ECO:0000313" key="6">
    <source>
        <dbReference type="EMBL" id="OHA86383.1"/>
    </source>
</evidence>
<keyword evidence="2 5" id="KW-0812">Transmembrane</keyword>
<keyword evidence="3 5" id="KW-1133">Transmembrane helix</keyword>
<feature type="transmembrane region" description="Helical" evidence="5">
    <location>
        <begin position="41"/>
        <end position="63"/>
    </location>
</feature>
<feature type="transmembrane region" description="Helical" evidence="5">
    <location>
        <begin position="69"/>
        <end position="94"/>
    </location>
</feature>
<dbReference type="AlphaFoldDB" id="A0A1G2SMQ3"/>
<evidence type="ECO:0008006" key="8">
    <source>
        <dbReference type="Google" id="ProtNLM"/>
    </source>
</evidence>
<dbReference type="EMBL" id="MHUZ01000002">
    <property type="protein sequence ID" value="OHA86383.1"/>
    <property type="molecule type" value="Genomic_DNA"/>
</dbReference>
<proteinExistence type="predicted"/>
<evidence type="ECO:0000256" key="3">
    <source>
        <dbReference type="ARBA" id="ARBA00022989"/>
    </source>
</evidence>
<evidence type="ECO:0000256" key="4">
    <source>
        <dbReference type="ARBA" id="ARBA00023136"/>
    </source>
</evidence>
<gene>
    <name evidence="6" type="ORF">A2591_02700</name>
</gene>
<dbReference type="InterPro" id="IPR019109">
    <property type="entry name" value="MamF_MmsF"/>
</dbReference>
<dbReference type="Pfam" id="PF09685">
    <property type="entry name" value="MamF_MmsF"/>
    <property type="match status" value="1"/>
</dbReference>